<protein>
    <recommendedName>
        <fullName evidence="2">F5/8 type C domain-containing protein</fullName>
    </recommendedName>
</protein>
<gene>
    <name evidence="3" type="ORF">D0511_21395</name>
</gene>
<dbReference type="PANTHER" id="PTHR33321:SF12">
    <property type="entry name" value="PLANT BASIC SECRETORY PROTEIN (BSP) FAMILY PROTEIN"/>
    <property type="match status" value="1"/>
</dbReference>
<dbReference type="InterPro" id="IPR007541">
    <property type="entry name" value="Uncharacterised_BSP"/>
</dbReference>
<evidence type="ECO:0000259" key="2">
    <source>
        <dbReference type="PROSITE" id="PS50022"/>
    </source>
</evidence>
<reference evidence="3 4" key="1">
    <citation type="submission" date="2018-08" db="EMBL/GenBank/DDBJ databases">
        <title>Whole Genome Sequences of Two Pseudoalteromonas piscicida Strains, DE1-A and DE2-A, which Exhibit Strong Antibacterial Activity against Vibrio vulnificus.</title>
        <authorList>
            <person name="Richards G.P."/>
            <person name="Needleman D.S."/>
            <person name="Watson M.A."/>
            <person name="Polson S.W."/>
        </authorList>
    </citation>
    <scope>NUCLEOTIDE SEQUENCE [LARGE SCALE GENOMIC DNA]</scope>
    <source>
        <strain evidence="3 4">DE2-A</strain>
    </source>
</reference>
<dbReference type="SUPFAM" id="SSF49299">
    <property type="entry name" value="PKD domain"/>
    <property type="match status" value="1"/>
</dbReference>
<dbReference type="Proteomes" id="UP000258102">
    <property type="component" value="Chromosome 2"/>
</dbReference>
<sequence>MKTSSIASLILLSLCGSSLANANALYDITERDVFSVTSDVKEQIQGEGIEQLVDRSLKSKFLSKQSSAEIVFDLKDVKALRQYRLTSAQDAPARDPKHWTVAVSKDGKLWQEADKRNNIVFSRRGETLAFDLPKTTDARYVRFTVAQEGKTQWGDRFLQIADLALYAQTNLPLANFTADKTVAKINEPISLQSISENSPTKLSWKAEGKAILPTTKSVEVVYDKPGNYDVTLATKNAYGSDLKTRANYLKIYDPNHPWKGFEPPKVKVVIEDTESAGSKRLQALFPDIASTVNEVTRQLAPRLYKHFAELPEFEQVTFRLKWMDTIAYRSGDETNMEIVFSSKYITEKLAAQPDEQVEYELLGVLWHELTHGYQLFPKERSYSEPDVHAFIEGMADLIRIQAGFHKTRSPKPSDSWVGGYTNTGFFLAWLSESHPDFAYRFNQTAVEIENWSFEDAIKAVTGESLNKLWSRYQSELNAKKLQLTSKN</sequence>
<proteinExistence type="predicted"/>
<name>A0AAD0W6C1_PSEO7</name>
<accession>A0AAD0W6C1</accession>
<dbReference type="InterPro" id="IPR000421">
    <property type="entry name" value="FA58C"/>
</dbReference>
<dbReference type="PANTHER" id="PTHR33321">
    <property type="match status" value="1"/>
</dbReference>
<dbReference type="InterPro" id="IPR035986">
    <property type="entry name" value="PKD_dom_sf"/>
</dbReference>
<evidence type="ECO:0000256" key="1">
    <source>
        <dbReference type="SAM" id="SignalP"/>
    </source>
</evidence>
<keyword evidence="1" id="KW-0732">Signal</keyword>
<dbReference type="PROSITE" id="PS50022">
    <property type="entry name" value="FA58C_3"/>
    <property type="match status" value="1"/>
</dbReference>
<dbReference type="Gene3D" id="2.60.40.10">
    <property type="entry name" value="Immunoglobulins"/>
    <property type="match status" value="1"/>
</dbReference>
<dbReference type="Pfam" id="PF00754">
    <property type="entry name" value="F5_F8_type_C"/>
    <property type="match status" value="1"/>
</dbReference>
<organism evidence="3 4">
    <name type="scientific">Pseudoalteromonas piscicida</name>
    <dbReference type="NCBI Taxonomy" id="43662"/>
    <lineage>
        <taxon>Bacteria</taxon>
        <taxon>Pseudomonadati</taxon>
        <taxon>Pseudomonadota</taxon>
        <taxon>Gammaproteobacteria</taxon>
        <taxon>Alteromonadales</taxon>
        <taxon>Pseudoalteromonadaceae</taxon>
        <taxon>Pseudoalteromonas</taxon>
    </lineage>
</organism>
<feature type="signal peptide" evidence="1">
    <location>
        <begin position="1"/>
        <end position="22"/>
    </location>
</feature>
<evidence type="ECO:0000313" key="3">
    <source>
        <dbReference type="EMBL" id="AXR04461.1"/>
    </source>
</evidence>
<dbReference type="InterPro" id="IPR013783">
    <property type="entry name" value="Ig-like_fold"/>
</dbReference>
<dbReference type="EMBL" id="CP031762">
    <property type="protein sequence ID" value="AXR04461.1"/>
    <property type="molecule type" value="Genomic_DNA"/>
</dbReference>
<dbReference type="Pfam" id="PF04450">
    <property type="entry name" value="BSP"/>
    <property type="match status" value="1"/>
</dbReference>
<dbReference type="InterPro" id="IPR008979">
    <property type="entry name" value="Galactose-bd-like_sf"/>
</dbReference>
<dbReference type="AlphaFoldDB" id="A0AAD0W6C1"/>
<evidence type="ECO:0000313" key="4">
    <source>
        <dbReference type="Proteomes" id="UP000258102"/>
    </source>
</evidence>
<dbReference type="SUPFAM" id="SSF49785">
    <property type="entry name" value="Galactose-binding domain-like"/>
    <property type="match status" value="1"/>
</dbReference>
<dbReference type="KEGG" id="ppis:B1L02_19915"/>
<dbReference type="Pfam" id="PF00801">
    <property type="entry name" value="PKD"/>
    <property type="match status" value="1"/>
</dbReference>
<feature type="domain" description="F5/8 type C" evidence="2">
    <location>
        <begin position="15"/>
        <end position="165"/>
    </location>
</feature>
<feature type="chain" id="PRO_5042067977" description="F5/8 type C domain-containing protein" evidence="1">
    <location>
        <begin position="23"/>
        <end position="487"/>
    </location>
</feature>
<dbReference type="InterPro" id="IPR000601">
    <property type="entry name" value="PKD_dom"/>
</dbReference>
<dbReference type="CDD" id="cd00146">
    <property type="entry name" value="PKD"/>
    <property type="match status" value="1"/>
</dbReference>
<dbReference type="Gene3D" id="2.60.120.260">
    <property type="entry name" value="Galactose-binding domain-like"/>
    <property type="match status" value="1"/>
</dbReference>
<dbReference type="RefSeq" id="WP_088532524.1">
    <property type="nucleotide sequence ID" value="NZ_CP021647.1"/>
</dbReference>